<dbReference type="InterPro" id="IPR023696">
    <property type="entry name" value="Ureohydrolase_dom_sf"/>
</dbReference>
<keyword evidence="2" id="KW-0479">Metal-binding</keyword>
<keyword evidence="6" id="KW-1185">Reference proteome</keyword>
<gene>
    <name evidence="5" type="ORF">ACHAWU_009484</name>
</gene>
<evidence type="ECO:0000313" key="6">
    <source>
        <dbReference type="Proteomes" id="UP001530293"/>
    </source>
</evidence>
<dbReference type="GO" id="GO:0046872">
    <property type="term" value="F:metal ion binding"/>
    <property type="evidence" value="ECO:0007669"/>
    <property type="project" value="UniProtKB-KW"/>
</dbReference>
<dbReference type="InterPro" id="IPR020855">
    <property type="entry name" value="Ureohydrolase_Mn_BS"/>
</dbReference>
<evidence type="ECO:0000256" key="1">
    <source>
        <dbReference type="ARBA" id="ARBA00009227"/>
    </source>
</evidence>
<dbReference type="PROSITE" id="PS01053">
    <property type="entry name" value="ARGINASE_1"/>
    <property type="match status" value="1"/>
</dbReference>
<dbReference type="SUPFAM" id="SSF52768">
    <property type="entry name" value="Arginase/deacetylase"/>
    <property type="match status" value="1"/>
</dbReference>
<evidence type="ECO:0000313" key="5">
    <source>
        <dbReference type="EMBL" id="KAL3757639.1"/>
    </source>
</evidence>
<evidence type="ECO:0008006" key="7">
    <source>
        <dbReference type="Google" id="ProtNLM"/>
    </source>
</evidence>
<protein>
    <recommendedName>
        <fullName evidence="7">Agmatinase</fullName>
    </recommendedName>
</protein>
<keyword evidence="3 4" id="KW-0378">Hydrolase</keyword>
<dbReference type="CDD" id="cd09990">
    <property type="entry name" value="Agmatinase-like"/>
    <property type="match status" value="1"/>
</dbReference>
<accession>A0ABD3M0V8</accession>
<dbReference type="Proteomes" id="UP001530293">
    <property type="component" value="Unassembled WGS sequence"/>
</dbReference>
<name>A0ABD3M0V8_9STRA</name>
<evidence type="ECO:0000256" key="3">
    <source>
        <dbReference type="ARBA" id="ARBA00022801"/>
    </source>
</evidence>
<comment type="caution">
    <text evidence="5">The sequence shown here is derived from an EMBL/GenBank/DDBJ whole genome shotgun (WGS) entry which is preliminary data.</text>
</comment>
<dbReference type="EMBL" id="JALLBG020000256">
    <property type="protein sequence ID" value="KAL3757639.1"/>
    <property type="molecule type" value="Genomic_DNA"/>
</dbReference>
<dbReference type="PROSITE" id="PS51409">
    <property type="entry name" value="ARGINASE_2"/>
    <property type="match status" value="1"/>
</dbReference>
<sequence>MNIAVTAASQVQRRASSWALSRNNLLQLHRRRPAELKATTTSLIAASNQLQQQKRFHHPDPFNPKTTKGWKAALKESTIPTTKFDQEIAQGLLHGLPGASSITDRTIPTFSRGELPHFAGINTFLKAPYIEDSRNVGDYDVAVVGVPFDGGCTYRAGTRFGPQGIRRISALYTPYNYEKGIDLREQMTLCDIGDVFTIPANIEKSFDQISNAVAHIASHGTMPIILGGDHSIGFPTVRGLASVTTKNIGIIHVDRHADIQEKDLDERMHTTPYFHATNLPNVNPKNLVQIGIGGWQVPRPAVSNMIERETNIFTMDDIEELGIDKVAEMALERAWDGTDAVYMSYDIDSIEAAFVPGTGWPEPGGLLPREALKLVGLVAAEGLCGMEVVEVSPPYDHADITSLMALRIIVDALGSMVSHGTLKKSMGIFDKEFVPI</sequence>
<dbReference type="InterPro" id="IPR006035">
    <property type="entry name" value="Ureohydrolase"/>
</dbReference>
<evidence type="ECO:0000256" key="4">
    <source>
        <dbReference type="RuleBase" id="RU003684"/>
    </source>
</evidence>
<dbReference type="Pfam" id="PF00491">
    <property type="entry name" value="Arginase"/>
    <property type="match status" value="1"/>
</dbReference>
<dbReference type="PANTHER" id="PTHR11358">
    <property type="entry name" value="ARGINASE/AGMATINASE"/>
    <property type="match status" value="1"/>
</dbReference>
<proteinExistence type="inferred from homology"/>
<dbReference type="PRINTS" id="PR00116">
    <property type="entry name" value="ARGINASE"/>
</dbReference>
<dbReference type="GO" id="GO:0016787">
    <property type="term" value="F:hydrolase activity"/>
    <property type="evidence" value="ECO:0007669"/>
    <property type="project" value="UniProtKB-KW"/>
</dbReference>
<dbReference type="PANTHER" id="PTHR11358:SF26">
    <property type="entry name" value="GUANIDINO ACID HYDROLASE, MITOCHONDRIAL"/>
    <property type="match status" value="1"/>
</dbReference>
<evidence type="ECO:0000256" key="2">
    <source>
        <dbReference type="ARBA" id="ARBA00022723"/>
    </source>
</evidence>
<dbReference type="Gene3D" id="3.40.800.10">
    <property type="entry name" value="Ureohydrolase domain"/>
    <property type="match status" value="1"/>
</dbReference>
<dbReference type="AlphaFoldDB" id="A0ABD3M0V8"/>
<comment type="similarity">
    <text evidence="1">Belongs to the arginase family. Agmatinase subfamily.</text>
</comment>
<reference evidence="5 6" key="1">
    <citation type="submission" date="2024-10" db="EMBL/GenBank/DDBJ databases">
        <title>Updated reference genomes for cyclostephanoid diatoms.</title>
        <authorList>
            <person name="Roberts W.R."/>
            <person name="Alverson A.J."/>
        </authorList>
    </citation>
    <scope>NUCLEOTIDE SEQUENCE [LARGE SCALE GENOMIC DNA]</scope>
    <source>
        <strain evidence="5 6">AJA232-27</strain>
    </source>
</reference>
<organism evidence="5 6">
    <name type="scientific">Discostella pseudostelligera</name>
    <dbReference type="NCBI Taxonomy" id="259834"/>
    <lineage>
        <taxon>Eukaryota</taxon>
        <taxon>Sar</taxon>
        <taxon>Stramenopiles</taxon>
        <taxon>Ochrophyta</taxon>
        <taxon>Bacillariophyta</taxon>
        <taxon>Coscinodiscophyceae</taxon>
        <taxon>Thalassiosirophycidae</taxon>
        <taxon>Stephanodiscales</taxon>
        <taxon>Stephanodiscaceae</taxon>
        <taxon>Discostella</taxon>
    </lineage>
</organism>